<evidence type="ECO:0000313" key="1">
    <source>
        <dbReference type="EMBL" id="KAJ0988087.1"/>
    </source>
</evidence>
<dbReference type="PANTHER" id="PTHR46033:SF8">
    <property type="entry name" value="PROTEIN MAINTENANCE OF MERISTEMS-LIKE"/>
    <property type="match status" value="1"/>
</dbReference>
<accession>A0A9D5DD40</accession>
<dbReference type="Proteomes" id="UP001085076">
    <property type="component" value="Miscellaneous, Linkage group lg01"/>
</dbReference>
<evidence type="ECO:0008006" key="3">
    <source>
        <dbReference type="Google" id="ProtNLM"/>
    </source>
</evidence>
<dbReference type="InterPro" id="IPR044824">
    <property type="entry name" value="MAIN-like"/>
</dbReference>
<dbReference type="PANTHER" id="PTHR46033">
    <property type="entry name" value="PROTEIN MAIN-LIKE 2"/>
    <property type="match status" value="1"/>
</dbReference>
<organism evidence="1 2">
    <name type="scientific">Dioscorea zingiberensis</name>
    <dbReference type="NCBI Taxonomy" id="325984"/>
    <lineage>
        <taxon>Eukaryota</taxon>
        <taxon>Viridiplantae</taxon>
        <taxon>Streptophyta</taxon>
        <taxon>Embryophyta</taxon>
        <taxon>Tracheophyta</taxon>
        <taxon>Spermatophyta</taxon>
        <taxon>Magnoliopsida</taxon>
        <taxon>Liliopsida</taxon>
        <taxon>Dioscoreales</taxon>
        <taxon>Dioscoreaceae</taxon>
        <taxon>Dioscorea</taxon>
    </lineage>
</organism>
<dbReference type="EMBL" id="JAGGNH010000001">
    <property type="protein sequence ID" value="KAJ0988087.1"/>
    <property type="molecule type" value="Genomic_DNA"/>
</dbReference>
<protein>
    <recommendedName>
        <fullName evidence="3">Aminotransferase-like plant mobile domain-containing protein</fullName>
    </recommendedName>
</protein>
<dbReference type="AlphaFoldDB" id="A0A9D5DD40"/>
<proteinExistence type="predicted"/>
<dbReference type="GO" id="GO:0010073">
    <property type="term" value="P:meristem maintenance"/>
    <property type="evidence" value="ECO:0007669"/>
    <property type="project" value="InterPro"/>
</dbReference>
<evidence type="ECO:0000313" key="2">
    <source>
        <dbReference type="Proteomes" id="UP001085076"/>
    </source>
</evidence>
<comment type="caution">
    <text evidence="1">The sequence shown here is derived from an EMBL/GenBank/DDBJ whole genome shotgun (WGS) entry which is preliminary data.</text>
</comment>
<gene>
    <name evidence="1" type="ORF">J5N97_006443</name>
</gene>
<keyword evidence="2" id="KW-1185">Reference proteome</keyword>
<reference evidence="1" key="1">
    <citation type="submission" date="2021-03" db="EMBL/GenBank/DDBJ databases">
        <authorList>
            <person name="Li Z."/>
            <person name="Yang C."/>
        </authorList>
    </citation>
    <scope>NUCLEOTIDE SEQUENCE</scope>
    <source>
        <strain evidence="1">Dzin_1.0</strain>
        <tissue evidence="1">Leaf</tissue>
    </source>
</reference>
<sequence length="284" mass="33168">MTSAFEVPGPVEPYVLTDQRNHRSEAVWTGELWIWERFPSFRPDVDDPFPEFDFGDTMSYGARSTGPLTRRIFFGDCLPRAGGGRKYGTAHTGPSMHIAEPHCPYRVMRQFNRLQHIPPPMPVYDNYFRRGRKIVKWLEVRAVLIGEWEERHTCIAYQVKGISALNEQRLREYRSWYWTVTRRYISPKAYDNIGDKYNPRPAVERALVSLANHVGRLRRKHEAAGSIPPEVFADFEELWRHYDVVAHAVDLREEPEILTRQRPLSPNASKLPSKRNAKDVFQVF</sequence>
<name>A0A9D5DD40_9LILI</name>
<reference evidence="1" key="2">
    <citation type="journal article" date="2022" name="Hortic Res">
        <title>The genome of Dioscorea zingiberensis sheds light on the biosynthesis, origin and evolution of the medicinally important diosgenin saponins.</title>
        <authorList>
            <person name="Li Y."/>
            <person name="Tan C."/>
            <person name="Li Z."/>
            <person name="Guo J."/>
            <person name="Li S."/>
            <person name="Chen X."/>
            <person name="Wang C."/>
            <person name="Dai X."/>
            <person name="Yang H."/>
            <person name="Song W."/>
            <person name="Hou L."/>
            <person name="Xu J."/>
            <person name="Tong Z."/>
            <person name="Xu A."/>
            <person name="Yuan X."/>
            <person name="Wang W."/>
            <person name="Yang Q."/>
            <person name="Chen L."/>
            <person name="Sun Z."/>
            <person name="Wang K."/>
            <person name="Pan B."/>
            <person name="Chen J."/>
            <person name="Bao Y."/>
            <person name="Liu F."/>
            <person name="Qi X."/>
            <person name="Gang D.R."/>
            <person name="Wen J."/>
            <person name="Li J."/>
        </authorList>
    </citation>
    <scope>NUCLEOTIDE SEQUENCE</scope>
    <source>
        <strain evidence="1">Dzin_1.0</strain>
    </source>
</reference>